<dbReference type="InterPro" id="IPR023796">
    <property type="entry name" value="Serpin_dom"/>
</dbReference>
<evidence type="ECO:0000313" key="8">
    <source>
        <dbReference type="EMBL" id="EEC08223.1"/>
    </source>
</evidence>
<keyword evidence="4" id="KW-0646">Protease inhibitor</keyword>
<dbReference type="Proteomes" id="UP000001555">
    <property type="component" value="Unassembled WGS sequence"/>
</dbReference>
<name>B7PNQ1_IXOSC</name>
<evidence type="ECO:0000256" key="1">
    <source>
        <dbReference type="ARBA" id="ARBA00004613"/>
    </source>
</evidence>
<sequence length="151" mass="16821">MISVTRTCLASGNTPSVVPLSTQVLQQVFEAVGRTRRRMRLELPKFTAAFETELGDVLRDLGIREAFTDEANFRTVTTATPVSLTWVVHKLELSVNEGVSTVTATPRSNSERDAAAPHELEFLVNRPFVICVRKLDILVLLGCVRRIQEAR</sequence>
<evidence type="ECO:0000256" key="2">
    <source>
        <dbReference type="ARBA" id="ARBA00009500"/>
    </source>
</evidence>
<reference evidence="9" key="2">
    <citation type="submission" date="2020-05" db="UniProtKB">
        <authorList>
            <consortium name="EnsemblMetazoa"/>
        </authorList>
    </citation>
    <scope>IDENTIFICATION</scope>
    <source>
        <strain evidence="9">wikel</strain>
    </source>
</reference>
<comment type="similarity">
    <text evidence="2">Belongs to the serpin family.</text>
</comment>
<dbReference type="Pfam" id="PF00079">
    <property type="entry name" value="Serpin"/>
    <property type="match status" value="1"/>
</dbReference>
<dbReference type="VEuPathDB" id="VectorBase:ISCW006061"/>
<dbReference type="PANTHER" id="PTHR11461">
    <property type="entry name" value="SERINE PROTEASE INHIBITOR, SERPIN"/>
    <property type="match status" value="1"/>
</dbReference>
<protein>
    <submittedName>
        <fullName evidence="8 9">Serpin, putative</fullName>
        <ecNumber evidence="8">2.7.11.1</ecNumber>
    </submittedName>
</protein>
<evidence type="ECO:0000256" key="4">
    <source>
        <dbReference type="ARBA" id="ARBA00022690"/>
    </source>
</evidence>
<dbReference type="EnsemblMetazoa" id="ISCW006061-RA">
    <property type="protein sequence ID" value="ISCW006061-PA"/>
    <property type="gene ID" value="ISCW006061"/>
</dbReference>
<dbReference type="GO" id="GO:0004674">
    <property type="term" value="F:protein serine/threonine kinase activity"/>
    <property type="evidence" value="ECO:0007669"/>
    <property type="project" value="UniProtKB-EC"/>
</dbReference>
<dbReference type="InterPro" id="IPR000215">
    <property type="entry name" value="Serpin_fam"/>
</dbReference>
<evidence type="ECO:0000313" key="9">
    <source>
        <dbReference type="EnsemblMetazoa" id="ISCW006061-PA"/>
    </source>
</evidence>
<comment type="subcellular location">
    <subcellularLocation>
        <location evidence="1">Secreted</location>
    </subcellularLocation>
</comment>
<evidence type="ECO:0000256" key="6">
    <source>
        <dbReference type="ARBA" id="ARBA00023180"/>
    </source>
</evidence>
<accession>B7PNQ1</accession>
<evidence type="ECO:0000256" key="3">
    <source>
        <dbReference type="ARBA" id="ARBA00022525"/>
    </source>
</evidence>
<proteinExistence type="inferred from homology"/>
<feature type="domain" description="Serpin" evidence="7">
    <location>
        <begin position="22"/>
        <end position="134"/>
    </location>
</feature>
<evidence type="ECO:0000313" key="10">
    <source>
        <dbReference type="Proteomes" id="UP000001555"/>
    </source>
</evidence>
<keyword evidence="8" id="KW-0808">Transferase</keyword>
<dbReference type="Gene3D" id="3.30.497.10">
    <property type="entry name" value="Antithrombin, subunit I, domain 2"/>
    <property type="match status" value="1"/>
</dbReference>
<evidence type="ECO:0000256" key="5">
    <source>
        <dbReference type="ARBA" id="ARBA00022900"/>
    </source>
</evidence>
<dbReference type="HOGENOM" id="CLU_1733516_0_0_1"/>
<dbReference type="SUPFAM" id="SSF56574">
    <property type="entry name" value="Serpins"/>
    <property type="match status" value="1"/>
</dbReference>
<dbReference type="VEuPathDB" id="VectorBase:ISCI006061"/>
<dbReference type="EMBL" id="ABJB010562914">
    <property type="status" value="NOT_ANNOTATED_CDS"/>
    <property type="molecule type" value="Genomic_DNA"/>
</dbReference>
<dbReference type="GO" id="GO:0004867">
    <property type="term" value="F:serine-type endopeptidase inhibitor activity"/>
    <property type="evidence" value="ECO:0007669"/>
    <property type="project" value="UniProtKB-KW"/>
</dbReference>
<dbReference type="EC" id="2.7.11.1" evidence="8"/>
<keyword evidence="10" id="KW-1185">Reference proteome</keyword>
<dbReference type="EMBL" id="DS754260">
    <property type="protein sequence ID" value="EEC08223.1"/>
    <property type="molecule type" value="Genomic_DNA"/>
</dbReference>
<keyword evidence="3" id="KW-0964">Secreted</keyword>
<dbReference type="AlphaFoldDB" id="B7PNQ1"/>
<organism>
    <name type="scientific">Ixodes scapularis</name>
    <name type="common">Black-legged tick</name>
    <name type="synonym">Deer tick</name>
    <dbReference type="NCBI Taxonomy" id="6945"/>
    <lineage>
        <taxon>Eukaryota</taxon>
        <taxon>Metazoa</taxon>
        <taxon>Ecdysozoa</taxon>
        <taxon>Arthropoda</taxon>
        <taxon>Chelicerata</taxon>
        <taxon>Arachnida</taxon>
        <taxon>Acari</taxon>
        <taxon>Parasitiformes</taxon>
        <taxon>Ixodida</taxon>
        <taxon>Ixodoidea</taxon>
        <taxon>Ixodidae</taxon>
        <taxon>Ixodinae</taxon>
        <taxon>Ixodes</taxon>
    </lineage>
</organism>
<reference evidence="8 10" key="1">
    <citation type="submission" date="2008-03" db="EMBL/GenBank/DDBJ databases">
        <title>Annotation of Ixodes scapularis.</title>
        <authorList>
            <consortium name="Ixodes scapularis Genome Project Consortium"/>
            <person name="Caler E."/>
            <person name="Hannick L.I."/>
            <person name="Bidwell S."/>
            <person name="Joardar V."/>
            <person name="Thiagarajan M."/>
            <person name="Amedeo P."/>
            <person name="Galinsky K.J."/>
            <person name="Schobel S."/>
            <person name="Inman J."/>
            <person name="Hostetler J."/>
            <person name="Miller J."/>
            <person name="Hammond M."/>
            <person name="Megy K."/>
            <person name="Lawson D."/>
            <person name="Kodira C."/>
            <person name="Sutton G."/>
            <person name="Meyer J."/>
            <person name="Hill C.A."/>
            <person name="Birren B."/>
            <person name="Nene V."/>
            <person name="Collins F."/>
            <person name="Alarcon-Chaidez F."/>
            <person name="Wikel S."/>
            <person name="Strausberg R."/>
        </authorList>
    </citation>
    <scope>NUCLEOTIDE SEQUENCE [LARGE SCALE GENOMIC DNA]</scope>
    <source>
        <strain evidence="10">Wikel</strain>
        <strain evidence="8">Wikel colony</strain>
    </source>
</reference>
<dbReference type="PANTHER" id="PTHR11461:SF211">
    <property type="entry name" value="GH10112P-RELATED"/>
    <property type="match status" value="1"/>
</dbReference>
<keyword evidence="5" id="KW-0722">Serine protease inhibitor</keyword>
<dbReference type="InterPro" id="IPR036186">
    <property type="entry name" value="Serpin_sf"/>
</dbReference>
<evidence type="ECO:0000259" key="7">
    <source>
        <dbReference type="Pfam" id="PF00079"/>
    </source>
</evidence>
<keyword evidence="6" id="KW-0325">Glycoprotein</keyword>
<dbReference type="PaxDb" id="6945-B7PNQ1"/>
<dbReference type="InParanoid" id="B7PNQ1"/>
<dbReference type="InterPro" id="IPR042178">
    <property type="entry name" value="Serpin_sf_1"/>
</dbReference>
<gene>
    <name evidence="8" type="ORF">IscW_ISCW006061</name>
</gene>
<dbReference type="VEuPathDB" id="VectorBase:ISCP_018114"/>
<dbReference type="OrthoDB" id="671595at2759"/>
<dbReference type="GO" id="GO:0005615">
    <property type="term" value="C:extracellular space"/>
    <property type="evidence" value="ECO:0007669"/>
    <property type="project" value="InterPro"/>
</dbReference>